<evidence type="ECO:0000313" key="10">
    <source>
        <dbReference type="EMBL" id="SHH34932.1"/>
    </source>
</evidence>
<dbReference type="InterPro" id="IPR006089">
    <property type="entry name" value="Acyl-CoA_DH_CS"/>
</dbReference>
<dbReference type="STRING" id="1121316.SAMN02745207_00812"/>
<evidence type="ECO:0000259" key="8">
    <source>
        <dbReference type="Pfam" id="PF02770"/>
    </source>
</evidence>
<dbReference type="FunFam" id="2.40.110.10:FF:000001">
    <property type="entry name" value="Acyl-CoA dehydrogenase, mitochondrial"/>
    <property type="match status" value="1"/>
</dbReference>
<dbReference type="Proteomes" id="UP000184447">
    <property type="component" value="Unassembled WGS sequence"/>
</dbReference>
<evidence type="ECO:0000259" key="9">
    <source>
        <dbReference type="Pfam" id="PF02771"/>
    </source>
</evidence>
<name>A0A1M5S8G4_9CLOT</name>
<comment type="cofactor">
    <cofactor evidence="1 6">
        <name>FAD</name>
        <dbReference type="ChEBI" id="CHEBI:57692"/>
    </cofactor>
</comment>
<dbReference type="PROSITE" id="PS00072">
    <property type="entry name" value="ACYL_COA_DH_1"/>
    <property type="match status" value="1"/>
</dbReference>
<dbReference type="Gene3D" id="2.40.110.10">
    <property type="entry name" value="Butyryl-CoA Dehydrogenase, subunit A, domain 2"/>
    <property type="match status" value="1"/>
</dbReference>
<gene>
    <name evidence="10" type="ORF">SAMN02745207_00812</name>
</gene>
<dbReference type="Gene3D" id="1.20.140.10">
    <property type="entry name" value="Butyryl-CoA Dehydrogenase, subunit A, domain 3"/>
    <property type="match status" value="1"/>
</dbReference>
<dbReference type="InterPro" id="IPR009100">
    <property type="entry name" value="AcylCoA_DH/oxidase_NM_dom_sf"/>
</dbReference>
<dbReference type="Pfam" id="PF00441">
    <property type="entry name" value="Acyl-CoA_dh_1"/>
    <property type="match status" value="1"/>
</dbReference>
<dbReference type="PIRSF" id="PIRSF016578">
    <property type="entry name" value="HsaA"/>
    <property type="match status" value="1"/>
</dbReference>
<accession>A0A1M5S8G4</accession>
<dbReference type="GO" id="GO:0003995">
    <property type="term" value="F:acyl-CoA dehydrogenase activity"/>
    <property type="evidence" value="ECO:0007669"/>
    <property type="project" value="InterPro"/>
</dbReference>
<dbReference type="InterPro" id="IPR046373">
    <property type="entry name" value="Acyl-CoA_Oxase/DH_mid-dom_sf"/>
</dbReference>
<feature type="domain" description="Acyl-CoA dehydrogenase/oxidase N-terminal" evidence="9">
    <location>
        <begin position="8"/>
        <end position="118"/>
    </location>
</feature>
<dbReference type="PROSITE" id="PS00073">
    <property type="entry name" value="ACYL_COA_DH_2"/>
    <property type="match status" value="1"/>
</dbReference>
<keyword evidence="5 6" id="KW-0560">Oxidoreductase</keyword>
<proteinExistence type="inferred from homology"/>
<evidence type="ECO:0000256" key="6">
    <source>
        <dbReference type="RuleBase" id="RU362125"/>
    </source>
</evidence>
<dbReference type="InterPro" id="IPR013786">
    <property type="entry name" value="AcylCoA_DH/ox_N"/>
</dbReference>
<dbReference type="OrthoDB" id="9802447at2"/>
<keyword evidence="4 6" id="KW-0274">FAD</keyword>
<comment type="similarity">
    <text evidence="2 6">Belongs to the acyl-CoA dehydrogenase family.</text>
</comment>
<dbReference type="InterPro" id="IPR006091">
    <property type="entry name" value="Acyl-CoA_Oxase/DH_mid-dom"/>
</dbReference>
<dbReference type="Pfam" id="PF02770">
    <property type="entry name" value="Acyl-CoA_dh_M"/>
    <property type="match status" value="1"/>
</dbReference>
<evidence type="ECO:0000313" key="11">
    <source>
        <dbReference type="Proteomes" id="UP000184447"/>
    </source>
</evidence>
<reference evidence="10 11" key="1">
    <citation type="submission" date="2016-11" db="EMBL/GenBank/DDBJ databases">
        <authorList>
            <person name="Jaros S."/>
            <person name="Januszkiewicz K."/>
            <person name="Wedrychowicz H."/>
        </authorList>
    </citation>
    <scope>NUCLEOTIDE SEQUENCE [LARGE SCALE GENOMIC DNA]</scope>
    <source>
        <strain evidence="10 11">DSM 8605</strain>
    </source>
</reference>
<dbReference type="PANTHER" id="PTHR43884">
    <property type="entry name" value="ACYL-COA DEHYDROGENASE"/>
    <property type="match status" value="1"/>
</dbReference>
<dbReference type="RefSeq" id="WP_073337156.1">
    <property type="nucleotide sequence ID" value="NZ_FQXM01000004.1"/>
</dbReference>
<dbReference type="FunFam" id="1.20.140.10:FF:000004">
    <property type="entry name" value="Acyl-CoA dehydrogenase FadE25"/>
    <property type="match status" value="1"/>
</dbReference>
<dbReference type="PANTHER" id="PTHR43884:SF12">
    <property type="entry name" value="ISOVALERYL-COA DEHYDROGENASE, MITOCHONDRIAL-RELATED"/>
    <property type="match status" value="1"/>
</dbReference>
<dbReference type="InterPro" id="IPR036250">
    <property type="entry name" value="AcylCo_DH-like_C"/>
</dbReference>
<evidence type="ECO:0000256" key="5">
    <source>
        <dbReference type="ARBA" id="ARBA00023002"/>
    </source>
</evidence>
<organism evidence="10 11">
    <name type="scientific">Clostridium grantii DSM 8605</name>
    <dbReference type="NCBI Taxonomy" id="1121316"/>
    <lineage>
        <taxon>Bacteria</taxon>
        <taxon>Bacillati</taxon>
        <taxon>Bacillota</taxon>
        <taxon>Clostridia</taxon>
        <taxon>Eubacteriales</taxon>
        <taxon>Clostridiaceae</taxon>
        <taxon>Clostridium</taxon>
    </lineage>
</organism>
<feature type="domain" description="Acyl-CoA dehydrogenase/oxidase C-terminal" evidence="7">
    <location>
        <begin position="229"/>
        <end position="377"/>
    </location>
</feature>
<dbReference type="EMBL" id="FQXM01000004">
    <property type="protein sequence ID" value="SHH34932.1"/>
    <property type="molecule type" value="Genomic_DNA"/>
</dbReference>
<dbReference type="InterPro" id="IPR037069">
    <property type="entry name" value="AcylCoA_DH/ox_N_sf"/>
</dbReference>
<sequence>MDFSILKEYEMLKQMYKEFAEIEVKPLAQEVDEEERFPLETVEKMSKCGFMGIPIPKEYGGEGGDNLGYAMAVEELSKVCATTGVIVSAHTSLCCSPIYEFGTEEQKQKYLIPLAKGELLGAFGLTEPNAGTDAAGQQTTAILEGNHYILNGSKIFITNAGYADVYIIMAMTDKSAGTRGISAFIVEKGFKGFSVGKKEAKMGIKGSSTCELIFENCIVPAENLLGKMGKGFGIAMKTLDGGRIGIAAQALGIAQGAIDETVKYVKERKQFKRSISQFQNTQFQLADMQVKVDAARLLVYRAAKAKDNKETYSVYAAMAKLFASETAMEVTTKAVQLHGGYGYTREYPVERMMRDAKITEIYEGTSEVQKMVISANMLK</sequence>
<dbReference type="Gene3D" id="1.10.540.10">
    <property type="entry name" value="Acyl-CoA dehydrogenase/oxidase, N-terminal domain"/>
    <property type="match status" value="1"/>
</dbReference>
<dbReference type="CDD" id="cd01158">
    <property type="entry name" value="SCAD_SBCAD"/>
    <property type="match status" value="1"/>
</dbReference>
<feature type="domain" description="Acyl-CoA oxidase/dehydrogenase middle" evidence="8">
    <location>
        <begin position="122"/>
        <end position="217"/>
    </location>
</feature>
<dbReference type="SUPFAM" id="SSF56645">
    <property type="entry name" value="Acyl-CoA dehydrogenase NM domain-like"/>
    <property type="match status" value="1"/>
</dbReference>
<protein>
    <submittedName>
        <fullName evidence="10">Butyryl-CoA dehydrogenase</fullName>
    </submittedName>
</protein>
<evidence type="ECO:0000256" key="4">
    <source>
        <dbReference type="ARBA" id="ARBA00022827"/>
    </source>
</evidence>
<evidence type="ECO:0000256" key="1">
    <source>
        <dbReference type="ARBA" id="ARBA00001974"/>
    </source>
</evidence>
<dbReference type="AlphaFoldDB" id="A0A1M5S8G4"/>
<evidence type="ECO:0000256" key="3">
    <source>
        <dbReference type="ARBA" id="ARBA00022630"/>
    </source>
</evidence>
<dbReference type="Pfam" id="PF02771">
    <property type="entry name" value="Acyl-CoA_dh_N"/>
    <property type="match status" value="1"/>
</dbReference>
<dbReference type="FunFam" id="1.10.540.10:FF:000002">
    <property type="entry name" value="Acyl-CoA dehydrogenase FadE19"/>
    <property type="match status" value="1"/>
</dbReference>
<dbReference type="SUPFAM" id="SSF47203">
    <property type="entry name" value="Acyl-CoA dehydrogenase C-terminal domain-like"/>
    <property type="match status" value="1"/>
</dbReference>
<keyword evidence="3 6" id="KW-0285">Flavoprotein</keyword>
<evidence type="ECO:0000256" key="2">
    <source>
        <dbReference type="ARBA" id="ARBA00009347"/>
    </source>
</evidence>
<keyword evidence="11" id="KW-1185">Reference proteome</keyword>
<evidence type="ECO:0000259" key="7">
    <source>
        <dbReference type="Pfam" id="PF00441"/>
    </source>
</evidence>
<dbReference type="GO" id="GO:0050660">
    <property type="term" value="F:flavin adenine dinucleotide binding"/>
    <property type="evidence" value="ECO:0007669"/>
    <property type="project" value="InterPro"/>
</dbReference>
<dbReference type="InterPro" id="IPR009075">
    <property type="entry name" value="AcylCo_DH/oxidase_C"/>
</dbReference>